<evidence type="ECO:0000313" key="3">
    <source>
        <dbReference type="Proteomes" id="UP000617628"/>
    </source>
</evidence>
<dbReference type="RefSeq" id="WP_200356122.1">
    <property type="nucleotide sequence ID" value="NZ_JAENIL010000023.1"/>
</dbReference>
<evidence type="ECO:0008006" key="4">
    <source>
        <dbReference type="Google" id="ProtNLM"/>
    </source>
</evidence>
<reference evidence="2" key="1">
    <citation type="submission" date="2021-01" db="EMBL/GenBank/DDBJ databases">
        <title>Modified the classification status of verrucomicrobia.</title>
        <authorList>
            <person name="Feng X."/>
        </authorList>
    </citation>
    <scope>NUCLEOTIDE SEQUENCE</scope>
    <source>
        <strain evidence="2">KCTC 13126</strain>
    </source>
</reference>
<feature type="compositionally biased region" description="Polar residues" evidence="1">
    <location>
        <begin position="28"/>
        <end position="43"/>
    </location>
</feature>
<dbReference type="EMBL" id="JAENIL010000023">
    <property type="protein sequence ID" value="MBK1877912.1"/>
    <property type="molecule type" value="Genomic_DNA"/>
</dbReference>
<gene>
    <name evidence="2" type="ORF">JIN87_13630</name>
</gene>
<feature type="region of interest" description="Disordered" evidence="1">
    <location>
        <begin position="28"/>
        <end position="48"/>
    </location>
</feature>
<dbReference type="Proteomes" id="UP000617628">
    <property type="component" value="Unassembled WGS sequence"/>
</dbReference>
<sequence length="195" mass="21315">MPPKSKYTALALAASLLLGLGTYIGSKLSKSSNQPSLNPSATSPEEIEKILRIPKPQASAPRPDSLSQEQPTQINALAHLNQPDSTARKDIHILEHLLQEVHTVFHALPTGDHDEVVAFLRGENPLDLAYIPADDPNLNADGEIIDRWGTPYFFHTLSRHRIEVRSAGPDKLHWSEDDIISESQAGGQHSFAAAP</sequence>
<organism evidence="2 3">
    <name type="scientific">Pelagicoccus mobilis</name>
    <dbReference type="NCBI Taxonomy" id="415221"/>
    <lineage>
        <taxon>Bacteria</taxon>
        <taxon>Pseudomonadati</taxon>
        <taxon>Verrucomicrobiota</taxon>
        <taxon>Opitutia</taxon>
        <taxon>Puniceicoccales</taxon>
        <taxon>Pelagicoccaceae</taxon>
        <taxon>Pelagicoccus</taxon>
    </lineage>
</organism>
<comment type="caution">
    <text evidence="2">The sequence shown here is derived from an EMBL/GenBank/DDBJ whole genome shotgun (WGS) entry which is preliminary data.</text>
</comment>
<name>A0A934VQ30_9BACT</name>
<keyword evidence="3" id="KW-1185">Reference proteome</keyword>
<evidence type="ECO:0000313" key="2">
    <source>
        <dbReference type="EMBL" id="MBK1877912.1"/>
    </source>
</evidence>
<accession>A0A934VQ30</accession>
<dbReference type="Gene3D" id="3.30.700.10">
    <property type="entry name" value="Glycoprotein, Type 4 Pilin"/>
    <property type="match status" value="1"/>
</dbReference>
<protein>
    <recommendedName>
        <fullName evidence="4">Type II secretion system protein GspG C-terminal domain-containing protein</fullName>
    </recommendedName>
</protein>
<evidence type="ECO:0000256" key="1">
    <source>
        <dbReference type="SAM" id="MobiDB-lite"/>
    </source>
</evidence>
<proteinExistence type="predicted"/>
<dbReference type="AlphaFoldDB" id="A0A934VQ30"/>